<accession>A0A369I6Z6</accession>
<evidence type="ECO:0000256" key="14">
    <source>
        <dbReference type="ARBA" id="ARBA00022909"/>
    </source>
</evidence>
<dbReference type="Proteomes" id="UP000253141">
    <property type="component" value="Unassembled WGS sequence"/>
</dbReference>
<dbReference type="Gene3D" id="3.40.1190.10">
    <property type="entry name" value="Mur-like, catalytic domain"/>
    <property type="match status" value="1"/>
</dbReference>
<dbReference type="OrthoDB" id="9809356at2"/>
<comment type="similarity">
    <text evidence="5 22">Belongs to the folylpolyglutamate synthase family.</text>
</comment>
<keyword evidence="26" id="KW-1185">Reference proteome</keyword>
<dbReference type="Pfam" id="PF08245">
    <property type="entry name" value="Mur_ligase_M"/>
    <property type="match status" value="1"/>
</dbReference>
<dbReference type="EC" id="6.3.2.12" evidence="6"/>
<evidence type="ECO:0000313" key="25">
    <source>
        <dbReference type="EMBL" id="RDB03283.1"/>
    </source>
</evidence>
<comment type="catalytic activity">
    <reaction evidence="20">
        <text>(6R)-5,10-methylenetetrahydrofolyl-(gamma-L-Glu)(n) + L-glutamate + ATP = (6R)-5,10-methylenetetrahydrofolyl-(gamma-L-Glu)(n+1) + ADP + phosphate + H(+)</text>
        <dbReference type="Rhea" id="RHEA:51912"/>
        <dbReference type="Rhea" id="RHEA-COMP:13257"/>
        <dbReference type="Rhea" id="RHEA-COMP:13258"/>
        <dbReference type="ChEBI" id="CHEBI:15378"/>
        <dbReference type="ChEBI" id="CHEBI:29985"/>
        <dbReference type="ChEBI" id="CHEBI:30616"/>
        <dbReference type="ChEBI" id="CHEBI:43474"/>
        <dbReference type="ChEBI" id="CHEBI:136572"/>
        <dbReference type="ChEBI" id="CHEBI:456216"/>
        <dbReference type="EC" id="6.3.2.17"/>
    </reaction>
</comment>
<evidence type="ECO:0000256" key="20">
    <source>
        <dbReference type="ARBA" id="ARBA00049035"/>
    </source>
</evidence>
<dbReference type="Pfam" id="PF02875">
    <property type="entry name" value="Mur_ligase_C"/>
    <property type="match status" value="1"/>
</dbReference>
<evidence type="ECO:0000256" key="13">
    <source>
        <dbReference type="ARBA" id="ARBA00022842"/>
    </source>
</evidence>
<feature type="domain" description="Mur ligase C-terminal" evidence="23">
    <location>
        <begin position="305"/>
        <end position="422"/>
    </location>
</feature>
<keyword evidence="11 22" id="KW-0547">Nucleotide-binding</keyword>
<evidence type="ECO:0000256" key="8">
    <source>
        <dbReference type="ARBA" id="ARBA00019357"/>
    </source>
</evidence>
<evidence type="ECO:0000256" key="17">
    <source>
        <dbReference type="ARBA" id="ARBA00032510"/>
    </source>
</evidence>
<dbReference type="PANTHER" id="PTHR11136:SF0">
    <property type="entry name" value="DIHYDROFOLATE SYNTHETASE-RELATED"/>
    <property type="match status" value="1"/>
</dbReference>
<comment type="function">
    <text evidence="2">Functions in two distinct reactions of the de novo folate biosynthetic pathway. Catalyzes the addition of a glutamate residue to dihydropteroate (7,8-dihydropteroate or H2Pte) to form dihydrofolate (7,8-dihydrofolate monoglutamate or H2Pte-Glu). Also catalyzes successive additions of L-glutamate to tetrahydrofolate or 10-formyltetrahydrofolate or 5,10-methylenetetrahydrofolate, leading to folylpolyglutamate derivatives.</text>
</comment>
<dbReference type="FunFam" id="3.40.1190.10:FF:000011">
    <property type="entry name" value="Folylpolyglutamate synthase/dihydrofolate synthase"/>
    <property type="match status" value="1"/>
</dbReference>
<comment type="pathway">
    <text evidence="3">Cofactor biosynthesis; tetrahydrofolate biosynthesis; 7,8-dihydrofolate from 2-amino-4-hydroxy-6-hydroxymethyl-7,8-dihydropteridine diphosphate and 4-aminobenzoate: step 2/2.</text>
</comment>
<dbReference type="Gene3D" id="3.90.190.20">
    <property type="entry name" value="Mur ligase, C-terminal domain"/>
    <property type="match status" value="1"/>
</dbReference>
<dbReference type="GO" id="GO:0005524">
    <property type="term" value="F:ATP binding"/>
    <property type="evidence" value="ECO:0007669"/>
    <property type="project" value="UniProtKB-KW"/>
</dbReference>
<protein>
    <recommendedName>
        <fullName evidence="8">Dihydrofolate synthase/folylpolyglutamate synthase</fullName>
        <ecNumber evidence="6">6.3.2.12</ecNumber>
        <ecNumber evidence="7">6.3.2.17</ecNumber>
    </recommendedName>
    <alternativeName>
        <fullName evidence="17">Folylpoly-gamma-glutamate synthetase-dihydrofolate synthetase</fullName>
    </alternativeName>
    <alternativeName>
        <fullName evidence="15">Folylpolyglutamate synthetase</fullName>
    </alternativeName>
    <alternativeName>
        <fullName evidence="16">Tetrahydrofolylpolyglutamate synthase</fullName>
    </alternativeName>
</protein>
<keyword evidence="12 22" id="KW-0067">ATP-binding</keyword>
<dbReference type="NCBIfam" id="TIGR01499">
    <property type="entry name" value="folC"/>
    <property type="match status" value="1"/>
</dbReference>
<evidence type="ECO:0000256" key="19">
    <source>
        <dbReference type="ARBA" id="ARBA00047808"/>
    </source>
</evidence>
<evidence type="ECO:0000256" key="9">
    <source>
        <dbReference type="ARBA" id="ARBA00022598"/>
    </source>
</evidence>
<dbReference type="GO" id="GO:0046656">
    <property type="term" value="P:folic acid biosynthetic process"/>
    <property type="evidence" value="ECO:0007669"/>
    <property type="project" value="UniProtKB-KW"/>
</dbReference>
<dbReference type="AlphaFoldDB" id="A0A369I6Z6"/>
<keyword evidence="9 22" id="KW-0436">Ligase</keyword>
<dbReference type="RefSeq" id="WP_114463600.1">
    <property type="nucleotide sequence ID" value="NZ_QPIW01000028.1"/>
</dbReference>
<dbReference type="InterPro" id="IPR018109">
    <property type="entry name" value="Folylpolyglutamate_synth_CS"/>
</dbReference>
<gene>
    <name evidence="25" type="ORF">DVG78_24185</name>
</gene>
<evidence type="ECO:0000256" key="22">
    <source>
        <dbReference type="PIRNR" id="PIRNR001563"/>
    </source>
</evidence>
<reference evidence="25 26" key="1">
    <citation type="submission" date="2018-07" db="EMBL/GenBank/DDBJ databases">
        <title>Genome analysis of Runella aurantiaca.</title>
        <authorList>
            <person name="Yang X."/>
        </authorList>
    </citation>
    <scope>NUCLEOTIDE SEQUENCE [LARGE SCALE GENOMIC DNA]</scope>
    <source>
        <strain evidence="25 26">YX9</strain>
    </source>
</reference>
<dbReference type="InterPro" id="IPR004101">
    <property type="entry name" value="Mur_ligase_C"/>
</dbReference>
<evidence type="ECO:0000256" key="15">
    <source>
        <dbReference type="ARBA" id="ARBA00030048"/>
    </source>
</evidence>
<dbReference type="InterPro" id="IPR001645">
    <property type="entry name" value="Folylpolyglutamate_synth"/>
</dbReference>
<dbReference type="GO" id="GO:0005737">
    <property type="term" value="C:cytoplasm"/>
    <property type="evidence" value="ECO:0007669"/>
    <property type="project" value="TreeGrafter"/>
</dbReference>
<comment type="cofactor">
    <cofactor evidence="1">
        <name>Mg(2+)</name>
        <dbReference type="ChEBI" id="CHEBI:18420"/>
    </cofactor>
</comment>
<evidence type="ECO:0000256" key="5">
    <source>
        <dbReference type="ARBA" id="ARBA00008276"/>
    </source>
</evidence>
<comment type="caution">
    <text evidence="25">The sequence shown here is derived from an EMBL/GenBank/DDBJ whole genome shotgun (WGS) entry which is preliminary data.</text>
</comment>
<evidence type="ECO:0000259" key="23">
    <source>
        <dbReference type="Pfam" id="PF02875"/>
    </source>
</evidence>
<evidence type="ECO:0000259" key="24">
    <source>
        <dbReference type="Pfam" id="PF08245"/>
    </source>
</evidence>
<comment type="catalytic activity">
    <reaction evidence="18">
        <text>(6S)-5,6,7,8-tetrahydrofolyl-(gamma-L-Glu)(n) + L-glutamate + ATP = (6S)-5,6,7,8-tetrahydrofolyl-(gamma-L-Glu)(n+1) + ADP + phosphate + H(+)</text>
        <dbReference type="Rhea" id="RHEA:10580"/>
        <dbReference type="Rhea" id="RHEA-COMP:14738"/>
        <dbReference type="Rhea" id="RHEA-COMP:14740"/>
        <dbReference type="ChEBI" id="CHEBI:15378"/>
        <dbReference type="ChEBI" id="CHEBI:29985"/>
        <dbReference type="ChEBI" id="CHEBI:30616"/>
        <dbReference type="ChEBI" id="CHEBI:43474"/>
        <dbReference type="ChEBI" id="CHEBI:141005"/>
        <dbReference type="ChEBI" id="CHEBI:456216"/>
        <dbReference type="EC" id="6.3.2.17"/>
    </reaction>
</comment>
<evidence type="ECO:0000256" key="12">
    <source>
        <dbReference type="ARBA" id="ARBA00022840"/>
    </source>
</evidence>
<evidence type="ECO:0000256" key="18">
    <source>
        <dbReference type="ARBA" id="ARBA00047493"/>
    </source>
</evidence>
<keyword evidence="13" id="KW-0460">Magnesium</keyword>
<comment type="pathway">
    <text evidence="4">Cofactor biosynthesis; tetrahydrofolylpolyglutamate biosynthesis.</text>
</comment>
<evidence type="ECO:0000313" key="26">
    <source>
        <dbReference type="Proteomes" id="UP000253141"/>
    </source>
</evidence>
<keyword evidence="14" id="KW-0289">Folate biosynthesis</keyword>
<evidence type="ECO:0000256" key="10">
    <source>
        <dbReference type="ARBA" id="ARBA00022723"/>
    </source>
</evidence>
<evidence type="ECO:0000256" key="2">
    <source>
        <dbReference type="ARBA" id="ARBA00002714"/>
    </source>
</evidence>
<dbReference type="PANTHER" id="PTHR11136">
    <property type="entry name" value="FOLYLPOLYGLUTAMATE SYNTHASE-RELATED"/>
    <property type="match status" value="1"/>
</dbReference>
<dbReference type="GO" id="GO:0008841">
    <property type="term" value="F:dihydrofolate synthase activity"/>
    <property type="evidence" value="ECO:0007669"/>
    <property type="project" value="UniProtKB-EC"/>
</dbReference>
<evidence type="ECO:0000256" key="1">
    <source>
        <dbReference type="ARBA" id="ARBA00001946"/>
    </source>
</evidence>
<dbReference type="SUPFAM" id="SSF53244">
    <property type="entry name" value="MurD-like peptide ligases, peptide-binding domain"/>
    <property type="match status" value="1"/>
</dbReference>
<evidence type="ECO:0000256" key="3">
    <source>
        <dbReference type="ARBA" id="ARBA00004799"/>
    </source>
</evidence>
<evidence type="ECO:0000256" key="6">
    <source>
        <dbReference type="ARBA" id="ARBA00013023"/>
    </source>
</evidence>
<dbReference type="InterPro" id="IPR036565">
    <property type="entry name" value="Mur-like_cat_sf"/>
</dbReference>
<dbReference type="EMBL" id="QPIW01000028">
    <property type="protein sequence ID" value="RDB03283.1"/>
    <property type="molecule type" value="Genomic_DNA"/>
</dbReference>
<comment type="catalytic activity">
    <reaction evidence="19">
        <text>10-formyltetrahydrofolyl-(gamma-L-Glu)(n) + L-glutamate + ATP = 10-formyltetrahydrofolyl-(gamma-L-Glu)(n+1) + ADP + phosphate + H(+)</text>
        <dbReference type="Rhea" id="RHEA:51904"/>
        <dbReference type="Rhea" id="RHEA-COMP:13088"/>
        <dbReference type="Rhea" id="RHEA-COMP:14300"/>
        <dbReference type="ChEBI" id="CHEBI:15378"/>
        <dbReference type="ChEBI" id="CHEBI:29985"/>
        <dbReference type="ChEBI" id="CHEBI:30616"/>
        <dbReference type="ChEBI" id="CHEBI:43474"/>
        <dbReference type="ChEBI" id="CHEBI:134413"/>
        <dbReference type="ChEBI" id="CHEBI:456216"/>
        <dbReference type="EC" id="6.3.2.17"/>
    </reaction>
</comment>
<dbReference type="GO" id="GO:0004326">
    <property type="term" value="F:tetrahydrofolylpolyglutamate synthase activity"/>
    <property type="evidence" value="ECO:0007669"/>
    <property type="project" value="UniProtKB-EC"/>
</dbReference>
<dbReference type="InterPro" id="IPR013221">
    <property type="entry name" value="Mur_ligase_cen"/>
</dbReference>
<feature type="domain" description="Mur ligase central" evidence="24">
    <location>
        <begin position="51"/>
        <end position="270"/>
    </location>
</feature>
<organism evidence="25 26">
    <name type="scientific">Runella aurantiaca</name>
    <dbReference type="NCBI Taxonomy" id="2282308"/>
    <lineage>
        <taxon>Bacteria</taxon>
        <taxon>Pseudomonadati</taxon>
        <taxon>Bacteroidota</taxon>
        <taxon>Cytophagia</taxon>
        <taxon>Cytophagales</taxon>
        <taxon>Spirosomataceae</taxon>
        <taxon>Runella</taxon>
    </lineage>
</organism>
<dbReference type="SUPFAM" id="SSF53623">
    <property type="entry name" value="MurD-like peptide ligases, catalytic domain"/>
    <property type="match status" value="1"/>
</dbReference>
<comment type="catalytic activity">
    <reaction evidence="21">
        <text>7,8-dihydropteroate + L-glutamate + ATP = 7,8-dihydrofolate + ADP + phosphate + H(+)</text>
        <dbReference type="Rhea" id="RHEA:23584"/>
        <dbReference type="ChEBI" id="CHEBI:15378"/>
        <dbReference type="ChEBI" id="CHEBI:17839"/>
        <dbReference type="ChEBI" id="CHEBI:29985"/>
        <dbReference type="ChEBI" id="CHEBI:30616"/>
        <dbReference type="ChEBI" id="CHEBI:43474"/>
        <dbReference type="ChEBI" id="CHEBI:57451"/>
        <dbReference type="ChEBI" id="CHEBI:456216"/>
        <dbReference type="EC" id="6.3.2.12"/>
    </reaction>
</comment>
<dbReference type="EC" id="6.3.2.17" evidence="7"/>
<dbReference type="GO" id="GO:0046872">
    <property type="term" value="F:metal ion binding"/>
    <property type="evidence" value="ECO:0007669"/>
    <property type="project" value="UniProtKB-KW"/>
</dbReference>
<dbReference type="PROSITE" id="PS01012">
    <property type="entry name" value="FOLYLPOLYGLU_SYNT_2"/>
    <property type="match status" value="1"/>
</dbReference>
<evidence type="ECO:0000256" key="7">
    <source>
        <dbReference type="ARBA" id="ARBA00013025"/>
    </source>
</evidence>
<proteinExistence type="inferred from homology"/>
<sequence length="432" mass="47380">MNYSETIAYLYEKLPVFHRVGAAALKPGLGNIIALCEALGSPQTRFKSIHVGGTNGKGSTSHLLAAILQSAGYNVGLHTSPHLKSYTERFKINGQPCEERVVVDFVEKHKSLIEKVEPSFFEISVALAFDYFAQQNVDIAIIEVGLGGRLDSTNIISPLLSVITNISFDHTDLLGNTLEKIAFEKAGIIKANTPVVISETQPETAPVFFQKAEEMNAPIYFADQQYLVNSLSVEKGKRVVTIESKKEGSLSSNTIALDLVGNYQLKNVAGVWQSVELLKEQGFSIPIEAVKSGMAHCTTLTSFKGRWQVLSESPMTVADVAHNYGGLSETLNQIKRYDFDQLHFILGFVKDKDIKGVLGLFPTNAHFYFCSFDSPRALPSNELVYIADKVGINGGEYRDVNDALNAARQKASTYDFIYVGGSTFVVSELSEI</sequence>
<dbReference type="InterPro" id="IPR036615">
    <property type="entry name" value="Mur_ligase_C_dom_sf"/>
</dbReference>
<evidence type="ECO:0000256" key="21">
    <source>
        <dbReference type="ARBA" id="ARBA00049161"/>
    </source>
</evidence>
<evidence type="ECO:0000256" key="16">
    <source>
        <dbReference type="ARBA" id="ARBA00030592"/>
    </source>
</evidence>
<name>A0A369I6Z6_9BACT</name>
<evidence type="ECO:0000256" key="4">
    <source>
        <dbReference type="ARBA" id="ARBA00005150"/>
    </source>
</evidence>
<evidence type="ECO:0000256" key="11">
    <source>
        <dbReference type="ARBA" id="ARBA00022741"/>
    </source>
</evidence>
<keyword evidence="10" id="KW-0479">Metal-binding</keyword>
<dbReference type="PIRSF" id="PIRSF001563">
    <property type="entry name" value="Folylpolyglu_synth"/>
    <property type="match status" value="1"/>
</dbReference>